<evidence type="ECO:0000256" key="4">
    <source>
        <dbReference type="ARBA" id="ARBA00023172"/>
    </source>
</evidence>
<evidence type="ECO:0000313" key="9">
    <source>
        <dbReference type="EMBL" id="QSQ10207.1"/>
    </source>
</evidence>
<keyword evidence="10" id="KW-1185">Reference proteome</keyword>
<sequence>MALYRTQAIVLRHCNMGEADRIITLLSREYGKIRAVARGVKRPRNRLIGGTQIFTYSEFLIFEGKNLDNISQCEIKESFFKIRDDLEKLTYASYMAELINEFLPEREKNEEVFFLFLKTLHWILKGNDIELIARFFEMKLLLLIGLLPYMESCVYCGGSLEEGEIYFNASMGGAVCSRCFRMGQESMQIERGTLKLMRSLAVIKFEQLALIKTSLNLKQELERVMRSYITYHLEKKLKSLEFLNKVKNKTMT</sequence>
<gene>
    <name evidence="7 9" type="primary">recO</name>
    <name evidence="9" type="ORF">H0A61_02607</name>
</gene>
<keyword evidence="3 7" id="KW-0227">DNA damage</keyword>
<dbReference type="AlphaFoldDB" id="A0A8A0RS72"/>
<dbReference type="Pfam" id="PF02565">
    <property type="entry name" value="RecO_C"/>
    <property type="match status" value="1"/>
</dbReference>
<dbReference type="PANTHER" id="PTHR33991">
    <property type="entry name" value="DNA REPAIR PROTEIN RECO"/>
    <property type="match status" value="1"/>
</dbReference>
<evidence type="ECO:0000256" key="6">
    <source>
        <dbReference type="ARBA" id="ARBA00033409"/>
    </source>
</evidence>
<comment type="function">
    <text evidence="7">Involved in DNA repair and RecF pathway recombination.</text>
</comment>
<dbReference type="GO" id="GO:0006302">
    <property type="term" value="P:double-strand break repair"/>
    <property type="evidence" value="ECO:0007669"/>
    <property type="project" value="TreeGrafter"/>
</dbReference>
<evidence type="ECO:0000256" key="1">
    <source>
        <dbReference type="ARBA" id="ARBA00007452"/>
    </source>
</evidence>
<dbReference type="GO" id="GO:0006310">
    <property type="term" value="P:DNA recombination"/>
    <property type="evidence" value="ECO:0007669"/>
    <property type="project" value="UniProtKB-UniRule"/>
</dbReference>
<reference evidence="9" key="1">
    <citation type="submission" date="2020-07" db="EMBL/GenBank/DDBJ databases">
        <title>Koleobacter methoxysyntrophicus gen. nov., sp. nov., a novel anaerobic bacterium isolated from deep subsurface oil field and proposal of Koleobacterales ord. nov. in the phylum Firmicutes.</title>
        <authorList>
            <person name="Sakamoto S."/>
            <person name="Tamaki H."/>
        </authorList>
    </citation>
    <scope>NUCLEOTIDE SEQUENCE</scope>
    <source>
        <strain evidence="9">NRmbB1</strain>
    </source>
</reference>
<evidence type="ECO:0000313" key="10">
    <source>
        <dbReference type="Proteomes" id="UP000662904"/>
    </source>
</evidence>
<dbReference type="PANTHER" id="PTHR33991:SF1">
    <property type="entry name" value="DNA REPAIR PROTEIN RECO"/>
    <property type="match status" value="1"/>
</dbReference>
<dbReference type="InterPro" id="IPR042242">
    <property type="entry name" value="RecO_C"/>
</dbReference>
<keyword evidence="5 7" id="KW-0234">DNA repair</keyword>
<dbReference type="RefSeq" id="WP_206707518.1">
    <property type="nucleotide sequence ID" value="NZ_CP059066.1"/>
</dbReference>
<dbReference type="KEGG" id="kme:H0A61_02607"/>
<dbReference type="InterPro" id="IPR003717">
    <property type="entry name" value="RecO"/>
</dbReference>
<dbReference type="InterPro" id="IPR022572">
    <property type="entry name" value="DNA_rep/recomb_RecO_N"/>
</dbReference>
<evidence type="ECO:0000259" key="8">
    <source>
        <dbReference type="Pfam" id="PF11967"/>
    </source>
</evidence>
<evidence type="ECO:0000256" key="7">
    <source>
        <dbReference type="HAMAP-Rule" id="MF_00201"/>
    </source>
</evidence>
<dbReference type="InterPro" id="IPR012340">
    <property type="entry name" value="NA-bd_OB-fold"/>
</dbReference>
<protein>
    <recommendedName>
        <fullName evidence="2 7">DNA repair protein RecO</fullName>
    </recommendedName>
    <alternativeName>
        <fullName evidence="6 7">Recombination protein O</fullName>
    </alternativeName>
</protein>
<dbReference type="Pfam" id="PF11967">
    <property type="entry name" value="RecO_N"/>
    <property type="match status" value="1"/>
</dbReference>
<comment type="similarity">
    <text evidence="1 7">Belongs to the RecO family.</text>
</comment>
<dbReference type="NCBIfam" id="TIGR00613">
    <property type="entry name" value="reco"/>
    <property type="match status" value="1"/>
</dbReference>
<keyword evidence="4 7" id="KW-0233">DNA recombination</keyword>
<dbReference type="Gene3D" id="2.40.50.140">
    <property type="entry name" value="Nucleic acid-binding proteins"/>
    <property type="match status" value="1"/>
</dbReference>
<dbReference type="SUPFAM" id="SSF57863">
    <property type="entry name" value="ArfGap/RecO-like zinc finger"/>
    <property type="match status" value="1"/>
</dbReference>
<feature type="domain" description="DNA replication/recombination mediator RecO N-terminal" evidence="8">
    <location>
        <begin position="1"/>
        <end position="79"/>
    </location>
</feature>
<evidence type="ECO:0000256" key="2">
    <source>
        <dbReference type="ARBA" id="ARBA00021310"/>
    </source>
</evidence>
<dbReference type="InterPro" id="IPR037278">
    <property type="entry name" value="ARFGAP/RecO"/>
</dbReference>
<dbReference type="HAMAP" id="MF_00201">
    <property type="entry name" value="RecO"/>
    <property type="match status" value="1"/>
</dbReference>
<name>A0A8A0RS72_9FIRM</name>
<organism evidence="9 10">
    <name type="scientific">Koleobacter methoxysyntrophicus</name>
    <dbReference type="NCBI Taxonomy" id="2751313"/>
    <lineage>
        <taxon>Bacteria</taxon>
        <taxon>Bacillati</taxon>
        <taxon>Bacillota</taxon>
        <taxon>Clostridia</taxon>
        <taxon>Koleobacterales</taxon>
        <taxon>Koleobacteraceae</taxon>
        <taxon>Koleobacter</taxon>
    </lineage>
</organism>
<proteinExistence type="inferred from homology"/>
<dbReference type="Gene3D" id="1.20.1440.120">
    <property type="entry name" value="Recombination protein O, C-terminal domain"/>
    <property type="match status" value="1"/>
</dbReference>
<dbReference type="GO" id="GO:0043590">
    <property type="term" value="C:bacterial nucleoid"/>
    <property type="evidence" value="ECO:0007669"/>
    <property type="project" value="TreeGrafter"/>
</dbReference>
<evidence type="ECO:0000256" key="5">
    <source>
        <dbReference type="ARBA" id="ARBA00023204"/>
    </source>
</evidence>
<evidence type="ECO:0000256" key="3">
    <source>
        <dbReference type="ARBA" id="ARBA00022763"/>
    </source>
</evidence>
<accession>A0A8A0RS72</accession>
<dbReference type="SUPFAM" id="SSF50249">
    <property type="entry name" value="Nucleic acid-binding proteins"/>
    <property type="match status" value="1"/>
</dbReference>
<dbReference type="Proteomes" id="UP000662904">
    <property type="component" value="Chromosome"/>
</dbReference>
<dbReference type="EMBL" id="CP059066">
    <property type="protein sequence ID" value="QSQ10207.1"/>
    <property type="molecule type" value="Genomic_DNA"/>
</dbReference>